<feature type="compositionally biased region" description="Polar residues" evidence="1">
    <location>
        <begin position="12"/>
        <end position="21"/>
    </location>
</feature>
<evidence type="ECO:0000313" key="3">
    <source>
        <dbReference type="Proteomes" id="UP001444071"/>
    </source>
</evidence>
<feature type="region of interest" description="Disordered" evidence="1">
    <location>
        <begin position="10"/>
        <end position="41"/>
    </location>
</feature>
<comment type="caution">
    <text evidence="2">The sequence shown here is derived from an EMBL/GenBank/DDBJ whole genome shotgun (WGS) entry which is preliminary data.</text>
</comment>
<feature type="compositionally biased region" description="Basic and acidic residues" evidence="1">
    <location>
        <begin position="25"/>
        <end position="36"/>
    </location>
</feature>
<reference evidence="2 3" key="1">
    <citation type="submission" date="2021-06" db="EMBL/GenBank/DDBJ databases">
        <authorList>
            <person name="Palmer J.M."/>
        </authorList>
    </citation>
    <scope>NUCLEOTIDE SEQUENCE [LARGE SCALE GENOMIC DNA]</scope>
    <source>
        <strain evidence="2 3">XR_2019</strain>
        <tissue evidence="2">Muscle</tissue>
    </source>
</reference>
<sequence>MINPCAFRFQSPLGSTPTQEPSFKPLHDRNPSEPHPCHGRPLQLHPLQHSSACLIKKIRLSKTELKFVLHNALHQHSRSTVNKKNCKQLNTISPLAKHTSGTERDKTSWLGGLALSWAAHLTLWRWWVRGGC</sequence>
<gene>
    <name evidence="2" type="ORF">XENORESO_020814</name>
</gene>
<organism evidence="2 3">
    <name type="scientific">Xenotaenia resolanae</name>
    <dbReference type="NCBI Taxonomy" id="208358"/>
    <lineage>
        <taxon>Eukaryota</taxon>
        <taxon>Metazoa</taxon>
        <taxon>Chordata</taxon>
        <taxon>Craniata</taxon>
        <taxon>Vertebrata</taxon>
        <taxon>Euteleostomi</taxon>
        <taxon>Actinopterygii</taxon>
        <taxon>Neopterygii</taxon>
        <taxon>Teleostei</taxon>
        <taxon>Neoteleostei</taxon>
        <taxon>Acanthomorphata</taxon>
        <taxon>Ovalentaria</taxon>
        <taxon>Atherinomorphae</taxon>
        <taxon>Cyprinodontiformes</taxon>
        <taxon>Goodeidae</taxon>
        <taxon>Xenotaenia</taxon>
    </lineage>
</organism>
<accession>A0ABV0VXN9</accession>
<dbReference type="EMBL" id="JAHRIM010018346">
    <property type="protein sequence ID" value="MEQ2262024.1"/>
    <property type="molecule type" value="Genomic_DNA"/>
</dbReference>
<evidence type="ECO:0000256" key="1">
    <source>
        <dbReference type="SAM" id="MobiDB-lite"/>
    </source>
</evidence>
<keyword evidence="3" id="KW-1185">Reference proteome</keyword>
<protein>
    <submittedName>
        <fullName evidence="2">Uncharacterized protein</fullName>
    </submittedName>
</protein>
<proteinExistence type="predicted"/>
<evidence type="ECO:0000313" key="2">
    <source>
        <dbReference type="EMBL" id="MEQ2262024.1"/>
    </source>
</evidence>
<name>A0ABV0VXN9_9TELE</name>
<dbReference type="Proteomes" id="UP001444071">
    <property type="component" value="Unassembled WGS sequence"/>
</dbReference>